<feature type="domain" description="DUF4340" evidence="1">
    <location>
        <begin position="234"/>
        <end position="431"/>
    </location>
</feature>
<comment type="caution">
    <text evidence="2">The sequence shown here is derived from an EMBL/GenBank/DDBJ whole genome shotgun (WGS) entry which is preliminary data.</text>
</comment>
<reference evidence="2 3" key="1">
    <citation type="submission" date="2016-12" db="EMBL/GenBank/DDBJ databases">
        <title>Study of bacterial adaptation to deep sea.</title>
        <authorList>
            <person name="Song J."/>
            <person name="Yoshizawa S."/>
            <person name="Kogure K."/>
        </authorList>
    </citation>
    <scope>NUCLEOTIDE SEQUENCE [LARGE SCALE GENOMIC DNA]</scope>
    <source>
        <strain evidence="2 3">SAORIC-165</strain>
    </source>
</reference>
<proteinExistence type="predicted"/>
<dbReference type="Pfam" id="PF14238">
    <property type="entry name" value="DUF4340"/>
    <property type="match status" value="1"/>
</dbReference>
<keyword evidence="3" id="KW-1185">Reference proteome</keyword>
<evidence type="ECO:0000259" key="1">
    <source>
        <dbReference type="Pfam" id="PF14238"/>
    </source>
</evidence>
<organism evidence="2 3">
    <name type="scientific">Rubritalea profundi</name>
    <dbReference type="NCBI Taxonomy" id="1658618"/>
    <lineage>
        <taxon>Bacteria</taxon>
        <taxon>Pseudomonadati</taxon>
        <taxon>Verrucomicrobiota</taxon>
        <taxon>Verrucomicrobiia</taxon>
        <taxon>Verrucomicrobiales</taxon>
        <taxon>Rubritaleaceae</taxon>
        <taxon>Rubritalea</taxon>
    </lineage>
</organism>
<name>A0A2S7U2F6_9BACT</name>
<gene>
    <name evidence="2" type="ORF">BSZ32_12165</name>
</gene>
<sequence>MKIFVSIILILCTAGLATLSLQQLGRVDFLDSFSTEPAKEDFAPLFDHNLLATSSVVIKTADQAKMKFSFDPENRLWFGTEPWQDRADGPKAIESLILFAHNAEIQDHIEVNAETIKELGFDEKAIHARFTNSLGDTIADFSIGKSSAWKKKIKGEKEILLPTVYLRLKGPDADDHIYLCTDTTGDIHSLFEDKFRAFRDHRPFALNKSTLQQVRLLRGKTEIVLSHPRPDAPWVLTKPLELATDGNAVMKFLANLSKLEAIALHPTGSITLPDTPEDTLEVAVTSFGADEEITLKVYPPSEGAGSSYATISNRDVVFELPLIATQKTSNYITQLPNSVNELRSRQMMQWSKHTRSDLRSIIVRSPQTPAEPVIVARIPGSPYKLITPSNKKEAIDESVFAELMQKIALTPIKDFASDAAVDLSPFGLDKPSIIVDFLFFESKHMQLLFGKVTRKAEDGTNTESYYASLRGTQIVWEVTPEIVSSIPTRYWSWQPKDIWNLPVIDIKQFTAQQTGKEKLTVDYNYLEDSLVAKLGDKDMSDQLLPERAKFFLNANHLLIAQKRLSPNNTAAIEALKTPAFTASISVQEFDNEGMPSQLSTYTLTLGKSSKSGRSAFYYAKASNIDGYFILSLYTVGKLAALDLFEEE</sequence>
<dbReference type="EMBL" id="MQWA01000001">
    <property type="protein sequence ID" value="PQJ29169.1"/>
    <property type="molecule type" value="Genomic_DNA"/>
</dbReference>
<accession>A0A2S7U2F6</accession>
<dbReference type="AlphaFoldDB" id="A0A2S7U2F6"/>
<dbReference type="InterPro" id="IPR025641">
    <property type="entry name" value="DUF4340"/>
</dbReference>
<dbReference type="RefSeq" id="WP_105043662.1">
    <property type="nucleotide sequence ID" value="NZ_MQWA01000001.1"/>
</dbReference>
<dbReference type="Proteomes" id="UP000239907">
    <property type="component" value="Unassembled WGS sequence"/>
</dbReference>
<dbReference type="OrthoDB" id="181895at2"/>
<evidence type="ECO:0000313" key="3">
    <source>
        <dbReference type="Proteomes" id="UP000239907"/>
    </source>
</evidence>
<protein>
    <recommendedName>
        <fullName evidence="1">DUF4340 domain-containing protein</fullName>
    </recommendedName>
</protein>
<evidence type="ECO:0000313" key="2">
    <source>
        <dbReference type="EMBL" id="PQJ29169.1"/>
    </source>
</evidence>